<organism evidence="2 3">
    <name type="scientific">Blumeria hordei</name>
    <name type="common">Barley powdery mildew</name>
    <name type="synonym">Blumeria graminis f. sp. hordei</name>
    <dbReference type="NCBI Taxonomy" id="2867405"/>
    <lineage>
        <taxon>Eukaryota</taxon>
        <taxon>Fungi</taxon>
        <taxon>Dikarya</taxon>
        <taxon>Ascomycota</taxon>
        <taxon>Pezizomycotina</taxon>
        <taxon>Leotiomycetes</taxon>
        <taxon>Erysiphales</taxon>
        <taxon>Erysiphaceae</taxon>
        <taxon>Blumeria</taxon>
    </lineage>
</organism>
<evidence type="ECO:0008006" key="4">
    <source>
        <dbReference type="Google" id="ProtNLM"/>
    </source>
</evidence>
<dbReference type="EMBL" id="UNSH01000056">
    <property type="protein sequence ID" value="SZF03803.1"/>
    <property type="molecule type" value="Genomic_DNA"/>
</dbReference>
<dbReference type="Proteomes" id="UP000275772">
    <property type="component" value="Unassembled WGS sequence"/>
</dbReference>
<dbReference type="VEuPathDB" id="FungiDB:BLGHR1_14597"/>
<feature type="chain" id="PRO_5017062543" description="Candidate secreted effector protein" evidence="1">
    <location>
        <begin position="22"/>
        <end position="163"/>
    </location>
</feature>
<feature type="signal peptide" evidence="1">
    <location>
        <begin position="1"/>
        <end position="21"/>
    </location>
</feature>
<proteinExistence type="predicted"/>
<evidence type="ECO:0000256" key="1">
    <source>
        <dbReference type="SAM" id="SignalP"/>
    </source>
</evidence>
<evidence type="ECO:0000313" key="3">
    <source>
        <dbReference type="Proteomes" id="UP000275772"/>
    </source>
</evidence>
<sequence length="163" mass="19086">MRLSRIAMIFQSASFCTISLAALFSRHPQENDKVFFCDVEVEQELYSSIQREKINDRGTIRTLNGEFDRLVADTGDQRVVQFNDIDNGGYEYFRLPTLMHNRYVGNDLAMTEYILIIDRQGRACSMMMKKSATPFEDRYRSATRRCYNLCEVGTKNPPRWRQI</sequence>
<reference evidence="2 3" key="1">
    <citation type="submission" date="2017-11" db="EMBL/GenBank/DDBJ databases">
        <authorList>
            <person name="Kracher B."/>
        </authorList>
    </citation>
    <scope>NUCLEOTIDE SEQUENCE [LARGE SCALE GENOMIC DNA]</scope>
    <source>
        <strain evidence="2 3">RACE1</strain>
    </source>
</reference>
<protein>
    <recommendedName>
        <fullName evidence="4">Candidate secreted effector protein</fullName>
    </recommendedName>
</protein>
<dbReference type="AlphaFoldDB" id="A0A383UTX1"/>
<gene>
    <name evidence="2" type="ORF">BLGHR1_14597</name>
</gene>
<name>A0A383UTX1_BLUHO</name>
<evidence type="ECO:0000313" key="2">
    <source>
        <dbReference type="EMBL" id="SZF03803.1"/>
    </source>
</evidence>
<accession>A0A383UTX1</accession>
<keyword evidence="1" id="KW-0732">Signal</keyword>